<evidence type="ECO:0000313" key="1">
    <source>
        <dbReference type="EnsemblMetazoa" id="ACUA018372-PA"/>
    </source>
</evidence>
<sequence>MEQRSDIAKGFVKGNQKIFWQNLSVDLNTAGPPTKNAEEWNTVWKNLKYGTKKKWSRNKTNLTSTGGGPSTEVPLTALEERVATLLCFKNVDEGHGGNVYGFVEDEASIAIDTSDDAYLKRLSMKTC</sequence>
<name>A0A182MHG5_9DIPT</name>
<accession>A0A182MHG5</accession>
<dbReference type="EnsemblMetazoa" id="ACUA018372-RA">
    <property type="protein sequence ID" value="ACUA018372-PA"/>
    <property type="gene ID" value="ACUA018372"/>
</dbReference>
<dbReference type="EMBL" id="AXCM01015237">
    <property type="status" value="NOT_ANNOTATED_CDS"/>
    <property type="molecule type" value="Genomic_DNA"/>
</dbReference>
<dbReference type="AlphaFoldDB" id="A0A182MHG5"/>
<dbReference type="Proteomes" id="UP000075883">
    <property type="component" value="Unassembled WGS sequence"/>
</dbReference>
<dbReference type="VEuPathDB" id="VectorBase:ACUA018372"/>
<organism evidence="1 2">
    <name type="scientific">Anopheles culicifacies</name>
    <dbReference type="NCBI Taxonomy" id="139723"/>
    <lineage>
        <taxon>Eukaryota</taxon>
        <taxon>Metazoa</taxon>
        <taxon>Ecdysozoa</taxon>
        <taxon>Arthropoda</taxon>
        <taxon>Hexapoda</taxon>
        <taxon>Insecta</taxon>
        <taxon>Pterygota</taxon>
        <taxon>Neoptera</taxon>
        <taxon>Endopterygota</taxon>
        <taxon>Diptera</taxon>
        <taxon>Nematocera</taxon>
        <taxon>Culicoidea</taxon>
        <taxon>Culicidae</taxon>
        <taxon>Anophelinae</taxon>
        <taxon>Anopheles</taxon>
        <taxon>culicifacies species complex</taxon>
    </lineage>
</organism>
<dbReference type="STRING" id="139723.A0A182MHG5"/>
<evidence type="ECO:0000313" key="2">
    <source>
        <dbReference type="Proteomes" id="UP000075883"/>
    </source>
</evidence>
<keyword evidence="2" id="KW-1185">Reference proteome</keyword>
<evidence type="ECO:0008006" key="3">
    <source>
        <dbReference type="Google" id="ProtNLM"/>
    </source>
</evidence>
<protein>
    <recommendedName>
        <fullName evidence="3">Regulatory protein zeste</fullName>
    </recommendedName>
</protein>
<proteinExistence type="predicted"/>
<reference evidence="2" key="1">
    <citation type="submission" date="2013-09" db="EMBL/GenBank/DDBJ databases">
        <title>The Genome Sequence of Anopheles culicifacies species A.</title>
        <authorList>
            <consortium name="The Broad Institute Genomics Platform"/>
            <person name="Neafsey D.E."/>
            <person name="Besansky N."/>
            <person name="Howell P."/>
            <person name="Walton C."/>
            <person name="Young S.K."/>
            <person name="Zeng Q."/>
            <person name="Gargeya S."/>
            <person name="Fitzgerald M."/>
            <person name="Haas B."/>
            <person name="Abouelleil A."/>
            <person name="Allen A.W."/>
            <person name="Alvarado L."/>
            <person name="Arachchi H.M."/>
            <person name="Berlin A.M."/>
            <person name="Chapman S.B."/>
            <person name="Gainer-Dewar J."/>
            <person name="Goldberg J."/>
            <person name="Griggs A."/>
            <person name="Gujja S."/>
            <person name="Hansen M."/>
            <person name="Howarth C."/>
            <person name="Imamovic A."/>
            <person name="Ireland A."/>
            <person name="Larimer J."/>
            <person name="McCowan C."/>
            <person name="Murphy C."/>
            <person name="Pearson M."/>
            <person name="Poon T.W."/>
            <person name="Priest M."/>
            <person name="Roberts A."/>
            <person name="Saif S."/>
            <person name="Shea T."/>
            <person name="Sisk P."/>
            <person name="Sykes S."/>
            <person name="Wortman J."/>
            <person name="Nusbaum C."/>
            <person name="Birren B."/>
        </authorList>
    </citation>
    <scope>NUCLEOTIDE SEQUENCE [LARGE SCALE GENOMIC DNA]</scope>
    <source>
        <strain evidence="2">A-37</strain>
    </source>
</reference>
<reference evidence="1" key="2">
    <citation type="submission" date="2020-05" db="UniProtKB">
        <authorList>
            <consortium name="EnsemblMetazoa"/>
        </authorList>
    </citation>
    <scope>IDENTIFICATION</scope>
    <source>
        <strain evidence="1">A-37</strain>
    </source>
</reference>